<name>A0ACA9KZ03_9GLOM</name>
<dbReference type="EMBL" id="CAJVPW010002228">
    <property type="protein sequence ID" value="CAG8501775.1"/>
    <property type="molecule type" value="Genomic_DNA"/>
</dbReference>
<sequence>MSGRSVNIYLQEETYNQLRQAVGGRKISRFINEAVLEKLVWEQKQADEKLRQQLIEGYKANARNKKLQAELGIIKKDSSQIPRIPRQGEIQKFSKPFRPALVTSNNLQNEFDKLVTVATLTTEDVENIRPFEVFIKNTKENGLDYPSKILTGYSFSIYKERLIKKLGVVDEEIIKKTAILAMLANELPGENKYATFPCQLPWAEKDSSKSAQEYLDFLYPPEIRKETKEININGKRLKGTLVIKDFPNLEKLDCSENQLTKLTVFNCLQLVELVCYGNQLTELKIGDLPNLEKLKSECNQLANLNFLTSLVKPEKLTELSIGSNKSSFQDLTFLERFISLQHLDISSRYEYSDLDADENRFSGFDNLEELCIDNYSESESLTILKGKITNLDLRGAPKLKFLECSFNSVESLNISNNKELVCLDCSGNSLVDLDISNCENLEEVNCSNNLLVDSSFLAKMKHPERLEILDVSDNNFVPATLEVLRPFVSLQKLHLGTNNEIRINHGIYNRFYGSLEPLRNMSAMDKGKFDVRATDRKNAKCLKLISLAPEPDYRPKARFVREKQRRTLQKKIKEMEEEILEKKEKGSKIIDLSWLSEKMKSESVRQISRESFEQIIKKGIKGNIQKIDFFSTWFNPNCAVVISKKLLGYEIILVVYEPSSGKIEENIFIKSFPKKPGKWYSLNKVQEKSRLIKENLNGDSPILTISKKSNGKVVHISSSSESSLSISEEIEEKKSIFGQVIATKRSFEEALLKKSRVFVSYGKNLYDVISNNCEHFATLCVCGVSLSRQADKFTPPGFIIDRIDFKKEMKENEENFMAINPYLEKFLRETRGNLLNELKKKVAGEAWGQLDKILEIQKELTKLQIRESKEEFIKDAEKQLKNIQKELIQRINQEEMNKLC</sequence>
<comment type="caution">
    <text evidence="1">The sequence shown here is derived from an EMBL/GenBank/DDBJ whole genome shotgun (WGS) entry which is preliminary data.</text>
</comment>
<dbReference type="Proteomes" id="UP000789366">
    <property type="component" value="Unassembled WGS sequence"/>
</dbReference>
<gene>
    <name evidence="1" type="ORF">SPELUC_LOCUS3049</name>
</gene>
<protein>
    <submittedName>
        <fullName evidence="1">16797_t:CDS:1</fullName>
    </submittedName>
</protein>
<organism evidence="1 2">
    <name type="scientific">Cetraspora pellucida</name>
    <dbReference type="NCBI Taxonomy" id="1433469"/>
    <lineage>
        <taxon>Eukaryota</taxon>
        <taxon>Fungi</taxon>
        <taxon>Fungi incertae sedis</taxon>
        <taxon>Mucoromycota</taxon>
        <taxon>Glomeromycotina</taxon>
        <taxon>Glomeromycetes</taxon>
        <taxon>Diversisporales</taxon>
        <taxon>Gigasporaceae</taxon>
        <taxon>Cetraspora</taxon>
    </lineage>
</organism>
<accession>A0ACA9KZ03</accession>
<evidence type="ECO:0000313" key="1">
    <source>
        <dbReference type="EMBL" id="CAG8501775.1"/>
    </source>
</evidence>
<keyword evidence="2" id="KW-1185">Reference proteome</keyword>
<evidence type="ECO:0000313" key="2">
    <source>
        <dbReference type="Proteomes" id="UP000789366"/>
    </source>
</evidence>
<proteinExistence type="predicted"/>
<reference evidence="1" key="1">
    <citation type="submission" date="2021-06" db="EMBL/GenBank/DDBJ databases">
        <authorList>
            <person name="Kallberg Y."/>
            <person name="Tangrot J."/>
            <person name="Rosling A."/>
        </authorList>
    </citation>
    <scope>NUCLEOTIDE SEQUENCE</scope>
    <source>
        <strain evidence="1">28 12/20/2015</strain>
    </source>
</reference>